<protein>
    <submittedName>
        <fullName evidence="2">Uncharacterized protein</fullName>
    </submittedName>
</protein>
<feature type="region of interest" description="Disordered" evidence="1">
    <location>
        <begin position="167"/>
        <end position="239"/>
    </location>
</feature>
<comment type="caution">
    <text evidence="2">The sequence shown here is derived from an EMBL/GenBank/DDBJ whole genome shotgun (WGS) entry which is preliminary data.</text>
</comment>
<sequence length="308" mass="34682">MVPQVVIFVHDREEFHSDCDYGYESEFEDDTEEFIQPRCVRSPSAGHKGLLTRNHAVLDQAVAMARQARVPVVQARPANAPMDQVSEARAPMDQASQARDPMDQASQSKTSLDQVCQAVAALSLDVMMHHLHKNLQSPSTKIIQSPNCPQRSTVVVVTRGTYKSVMESSSQARSHLYRAGPSHSASKRTHSERVRLEDRNDLVNKTSFTRAVESDTSGHPANQQLVVTPSKRKKPSEDSGCFLTCRATPTCKRPRTDHVIMQLPLKKRKYTQNRVLATSEPFVFQKRTWERCCDSVSDGTLLKRQKFH</sequence>
<dbReference type="AlphaFoldDB" id="A0ABD0XQZ3"/>
<feature type="region of interest" description="Disordered" evidence="1">
    <location>
        <begin position="78"/>
        <end position="110"/>
    </location>
</feature>
<gene>
    <name evidence="2" type="ORF">UPYG_G00032460</name>
</gene>
<keyword evidence="3" id="KW-1185">Reference proteome</keyword>
<evidence type="ECO:0000313" key="2">
    <source>
        <dbReference type="EMBL" id="KAL1022797.1"/>
    </source>
</evidence>
<reference evidence="2 3" key="1">
    <citation type="submission" date="2024-06" db="EMBL/GenBank/DDBJ databases">
        <authorList>
            <person name="Pan Q."/>
            <person name="Wen M."/>
            <person name="Jouanno E."/>
            <person name="Zahm M."/>
            <person name="Klopp C."/>
            <person name="Cabau C."/>
            <person name="Louis A."/>
            <person name="Berthelot C."/>
            <person name="Parey E."/>
            <person name="Roest Crollius H."/>
            <person name="Montfort J."/>
            <person name="Robinson-Rechavi M."/>
            <person name="Bouchez O."/>
            <person name="Lampietro C."/>
            <person name="Lopez Roques C."/>
            <person name="Donnadieu C."/>
            <person name="Postlethwait J."/>
            <person name="Bobe J."/>
            <person name="Verreycken H."/>
            <person name="Guiguen Y."/>
        </authorList>
    </citation>
    <scope>NUCLEOTIDE SEQUENCE [LARGE SCALE GENOMIC DNA]</scope>
    <source>
        <strain evidence="2">Up_M1</strain>
        <tissue evidence="2">Testis</tissue>
    </source>
</reference>
<dbReference type="Proteomes" id="UP001557470">
    <property type="component" value="Unassembled WGS sequence"/>
</dbReference>
<evidence type="ECO:0000256" key="1">
    <source>
        <dbReference type="SAM" id="MobiDB-lite"/>
    </source>
</evidence>
<feature type="compositionally biased region" description="Polar residues" evidence="1">
    <location>
        <begin position="203"/>
        <end position="227"/>
    </location>
</feature>
<name>A0ABD0XQZ3_UMBPY</name>
<feature type="compositionally biased region" description="Basic and acidic residues" evidence="1">
    <location>
        <begin position="189"/>
        <end position="202"/>
    </location>
</feature>
<accession>A0ABD0XQZ3</accession>
<dbReference type="EMBL" id="JAGEUA010000001">
    <property type="protein sequence ID" value="KAL1022797.1"/>
    <property type="molecule type" value="Genomic_DNA"/>
</dbReference>
<evidence type="ECO:0000313" key="3">
    <source>
        <dbReference type="Proteomes" id="UP001557470"/>
    </source>
</evidence>
<organism evidence="2 3">
    <name type="scientific">Umbra pygmaea</name>
    <name type="common">Eastern mudminnow</name>
    <dbReference type="NCBI Taxonomy" id="75934"/>
    <lineage>
        <taxon>Eukaryota</taxon>
        <taxon>Metazoa</taxon>
        <taxon>Chordata</taxon>
        <taxon>Craniata</taxon>
        <taxon>Vertebrata</taxon>
        <taxon>Euteleostomi</taxon>
        <taxon>Actinopterygii</taxon>
        <taxon>Neopterygii</taxon>
        <taxon>Teleostei</taxon>
        <taxon>Protacanthopterygii</taxon>
        <taxon>Esociformes</taxon>
        <taxon>Umbridae</taxon>
        <taxon>Umbra</taxon>
    </lineage>
</organism>
<proteinExistence type="predicted"/>